<dbReference type="GO" id="GO:0000462">
    <property type="term" value="P:maturation of SSU-rRNA from tricistronic rRNA transcript (SSU-rRNA, 5.8S rRNA, LSU-rRNA)"/>
    <property type="evidence" value="ECO:0007669"/>
    <property type="project" value="TreeGrafter"/>
</dbReference>
<organism evidence="6 7">
    <name type="scientific">Bursaphelenchus xylophilus</name>
    <name type="common">Pinewood nematode worm</name>
    <name type="synonym">Aphelenchoides xylophilus</name>
    <dbReference type="NCBI Taxonomy" id="6326"/>
    <lineage>
        <taxon>Eukaryota</taxon>
        <taxon>Metazoa</taxon>
        <taxon>Ecdysozoa</taxon>
        <taxon>Nematoda</taxon>
        <taxon>Chromadorea</taxon>
        <taxon>Rhabditida</taxon>
        <taxon>Tylenchina</taxon>
        <taxon>Tylenchomorpha</taxon>
        <taxon>Aphelenchoidea</taxon>
        <taxon>Aphelenchoididae</taxon>
        <taxon>Bursaphelenchus</taxon>
    </lineage>
</organism>
<sequence>MNKKRKITQQVNKEEPVIKKLDTKYPDFFVNRFQHDVSDALISQLKDDTVSKKTISSKTAFPGSTLHISLNPSFHGILENIEDLPLVPSKEFVDKRLLNDNIITEIEQTKMLGIMGRYLDLCYASKTREYLEPCCYHILNHLLRSKNLIISNQKRLENAKNNLSDELIEDCRDQGLNRPKVLILAPFKKDAYEIVKTITKILLDGDRTQILNLAKFEEEYGPTNTGMHDKWRAPQEFKDLLSGNVDDSFRMGISLGKKAIKLFTSFENSDVILCSPLGLRMIIGDEEEEKRETDFLSSIELVVLERTNVMYMQNWEHLLTILAALNQIPQEVQTDISRVRHWVLKGHGPNYRQLIAFSEINFAELHSLFAEEKNITGQAKLTQNPSVMLENIEVPILQELHRFDCEDPSQQSDLRFAYFVRNVLPKLKQGTMVFIPSYFDYIRIRNYLKNDEESFSQIHEYASDGKIRKSRKAFASGEKKLLLITERCQFYRHFVVSGVKYIVFYQMPIIPRFYYDMINMSKAEGTLHTTLIFCKYDVLRVQNVFGVTQAKQLMLSQKKFHALLSE</sequence>
<proteinExistence type="inferred from homology"/>
<reference evidence="6" key="1">
    <citation type="submission" date="2020-09" db="EMBL/GenBank/DDBJ databases">
        <authorList>
            <person name="Kikuchi T."/>
        </authorList>
    </citation>
    <scope>NUCLEOTIDE SEQUENCE</scope>
    <source>
        <strain evidence="6">Ka4C1</strain>
    </source>
</reference>
<feature type="domain" description="UTP25 C-terminal" evidence="4">
    <location>
        <begin position="389"/>
        <end position="562"/>
    </location>
</feature>
<dbReference type="InterPro" id="IPR053939">
    <property type="entry name" value="UTP25_C"/>
</dbReference>
<keyword evidence="7" id="KW-1185">Reference proteome</keyword>
<dbReference type="InterPro" id="IPR053940">
    <property type="entry name" value="UTP25_NTPase-like"/>
</dbReference>
<dbReference type="Proteomes" id="UP000659654">
    <property type="component" value="Unassembled WGS sequence"/>
</dbReference>
<dbReference type="OrthoDB" id="10264378at2759"/>
<evidence type="ECO:0000256" key="3">
    <source>
        <dbReference type="ARBA" id="ARBA00023242"/>
    </source>
</evidence>
<dbReference type="AlphaFoldDB" id="A0A7I8X0X4"/>
<evidence type="ECO:0000259" key="5">
    <source>
        <dbReference type="Pfam" id="PF22916"/>
    </source>
</evidence>
<dbReference type="GO" id="GO:0019843">
    <property type="term" value="F:rRNA binding"/>
    <property type="evidence" value="ECO:0007669"/>
    <property type="project" value="TreeGrafter"/>
</dbReference>
<dbReference type="PANTHER" id="PTHR12933:SF0">
    <property type="entry name" value="U3 SMALL NUCLEOLAR RNA-ASSOCIATED PROTEIN 25 HOMOLOG"/>
    <property type="match status" value="1"/>
</dbReference>
<dbReference type="GO" id="GO:0032040">
    <property type="term" value="C:small-subunit processome"/>
    <property type="evidence" value="ECO:0007669"/>
    <property type="project" value="TreeGrafter"/>
</dbReference>
<keyword evidence="3" id="KW-0539">Nucleus</keyword>
<accession>A0A7I8X0X4</accession>
<dbReference type="Proteomes" id="UP000582659">
    <property type="component" value="Unassembled WGS sequence"/>
</dbReference>
<dbReference type="EMBL" id="CAJFDI010000006">
    <property type="protein sequence ID" value="CAD5234448.1"/>
    <property type="molecule type" value="Genomic_DNA"/>
</dbReference>
<comment type="caution">
    <text evidence="6">The sequence shown here is derived from an EMBL/GenBank/DDBJ whole genome shotgun (WGS) entry which is preliminary data.</text>
</comment>
<evidence type="ECO:0000256" key="1">
    <source>
        <dbReference type="ARBA" id="ARBA00004604"/>
    </source>
</evidence>
<protein>
    <submittedName>
        <fullName evidence="6">(pine wood nematode) hypothetical protein</fullName>
    </submittedName>
</protein>
<comment type="similarity">
    <text evidence="2">Belongs to the UTP25 family.</text>
</comment>
<name>A0A7I8X0X4_BURXY</name>
<dbReference type="Pfam" id="PF22916">
    <property type="entry name" value="UTP25_NTPase-like"/>
    <property type="match status" value="1"/>
</dbReference>
<evidence type="ECO:0000313" key="6">
    <source>
        <dbReference type="EMBL" id="CAD5234448.1"/>
    </source>
</evidence>
<gene>
    <name evidence="6" type="ORF">BXYJ_LOCUS14539</name>
</gene>
<evidence type="ECO:0000313" key="7">
    <source>
        <dbReference type="Proteomes" id="UP000659654"/>
    </source>
</evidence>
<comment type="subcellular location">
    <subcellularLocation>
        <location evidence="1">Nucleus</location>
        <location evidence="1">Nucleolus</location>
    </subcellularLocation>
</comment>
<evidence type="ECO:0000259" key="4">
    <source>
        <dbReference type="Pfam" id="PF06862"/>
    </source>
</evidence>
<feature type="domain" description="UTP25 NTP hydrolase-like" evidence="5">
    <location>
        <begin position="120"/>
        <end position="378"/>
    </location>
</feature>
<dbReference type="InterPro" id="IPR010678">
    <property type="entry name" value="UTP25"/>
</dbReference>
<dbReference type="GO" id="GO:0034511">
    <property type="term" value="F:U3 snoRNA binding"/>
    <property type="evidence" value="ECO:0007669"/>
    <property type="project" value="InterPro"/>
</dbReference>
<dbReference type="Pfam" id="PF06862">
    <property type="entry name" value="Utp25_C"/>
    <property type="match status" value="1"/>
</dbReference>
<evidence type="ECO:0000256" key="2">
    <source>
        <dbReference type="ARBA" id="ARBA00009223"/>
    </source>
</evidence>
<dbReference type="PANTHER" id="PTHR12933">
    <property type="entry name" value="ORF PROTEIN-RELATED"/>
    <property type="match status" value="1"/>
</dbReference>
<dbReference type="EMBL" id="CAJFCV020000006">
    <property type="protein sequence ID" value="CAG9130250.1"/>
    <property type="molecule type" value="Genomic_DNA"/>
</dbReference>